<protein>
    <recommendedName>
        <fullName evidence="4">Ribosomal protein S12</fullName>
    </recommendedName>
</protein>
<evidence type="ECO:0000313" key="3">
    <source>
        <dbReference type="Proteomes" id="UP000825729"/>
    </source>
</evidence>
<name>A0AAV7E9V8_ARIFI</name>
<sequence>MSSKHWEKLQAKPWRNLQPSSASRRKLILIKKASVFERLEGKNIHKPIKKQSVFQWIVYSSKRANKRNKIGLSPPLNMQGPLVLNARIATINSSRNGDEDDEVVMVNHISTIGTKHQDRILGP</sequence>
<comment type="caution">
    <text evidence="2">The sequence shown here is derived from an EMBL/GenBank/DDBJ whole genome shotgun (WGS) entry which is preliminary data.</text>
</comment>
<dbReference type="Proteomes" id="UP000825729">
    <property type="component" value="Unassembled WGS sequence"/>
</dbReference>
<evidence type="ECO:0000256" key="1">
    <source>
        <dbReference type="SAM" id="MobiDB-lite"/>
    </source>
</evidence>
<feature type="region of interest" description="Disordered" evidence="1">
    <location>
        <begin position="1"/>
        <end position="20"/>
    </location>
</feature>
<dbReference type="AlphaFoldDB" id="A0AAV7E9V8"/>
<gene>
    <name evidence="2" type="ORF">H6P81_015867</name>
</gene>
<organism evidence="2 3">
    <name type="scientific">Aristolochia fimbriata</name>
    <name type="common">White veined hardy Dutchman's pipe vine</name>
    <dbReference type="NCBI Taxonomy" id="158543"/>
    <lineage>
        <taxon>Eukaryota</taxon>
        <taxon>Viridiplantae</taxon>
        <taxon>Streptophyta</taxon>
        <taxon>Embryophyta</taxon>
        <taxon>Tracheophyta</taxon>
        <taxon>Spermatophyta</taxon>
        <taxon>Magnoliopsida</taxon>
        <taxon>Magnoliidae</taxon>
        <taxon>Piperales</taxon>
        <taxon>Aristolochiaceae</taxon>
        <taxon>Aristolochia</taxon>
    </lineage>
</organism>
<dbReference type="EMBL" id="JAINDJ010000006">
    <property type="protein sequence ID" value="KAG9444527.1"/>
    <property type="molecule type" value="Genomic_DNA"/>
</dbReference>
<accession>A0AAV7E9V8</accession>
<evidence type="ECO:0000313" key="2">
    <source>
        <dbReference type="EMBL" id="KAG9444527.1"/>
    </source>
</evidence>
<feature type="compositionally biased region" description="Basic and acidic residues" evidence="1">
    <location>
        <begin position="1"/>
        <end position="10"/>
    </location>
</feature>
<proteinExistence type="predicted"/>
<evidence type="ECO:0008006" key="4">
    <source>
        <dbReference type="Google" id="ProtNLM"/>
    </source>
</evidence>
<keyword evidence="3" id="KW-1185">Reference proteome</keyword>
<reference evidence="2 3" key="1">
    <citation type="submission" date="2021-07" db="EMBL/GenBank/DDBJ databases">
        <title>The Aristolochia fimbriata genome: insights into angiosperm evolution, floral development and chemical biosynthesis.</title>
        <authorList>
            <person name="Jiao Y."/>
        </authorList>
    </citation>
    <scope>NUCLEOTIDE SEQUENCE [LARGE SCALE GENOMIC DNA]</scope>
    <source>
        <strain evidence="2">IBCAS-2021</strain>
        <tissue evidence="2">Leaf</tissue>
    </source>
</reference>